<reference evidence="3" key="1">
    <citation type="journal article" date="2010" name="Genome Biol.">
        <title>Genome sequence of the necrotrophic plant pathogen Pythium ultimum reveals original pathogenicity mechanisms and effector repertoire.</title>
        <authorList>
            <person name="Levesque C.A."/>
            <person name="Brouwer H."/>
            <person name="Cano L."/>
            <person name="Hamilton J.P."/>
            <person name="Holt C."/>
            <person name="Huitema E."/>
            <person name="Raffaele S."/>
            <person name="Robideau G.P."/>
            <person name="Thines M."/>
            <person name="Win J."/>
            <person name="Zerillo M.M."/>
            <person name="Beakes G.W."/>
            <person name="Boore J.L."/>
            <person name="Busam D."/>
            <person name="Dumas B."/>
            <person name="Ferriera S."/>
            <person name="Fuerstenberg S.I."/>
            <person name="Gachon C.M."/>
            <person name="Gaulin E."/>
            <person name="Govers F."/>
            <person name="Grenville-Briggs L."/>
            <person name="Horner N."/>
            <person name="Hostetler J."/>
            <person name="Jiang R.H."/>
            <person name="Johnson J."/>
            <person name="Krajaejun T."/>
            <person name="Lin H."/>
            <person name="Meijer H.J."/>
            <person name="Moore B."/>
            <person name="Morris P."/>
            <person name="Phuntmart V."/>
            <person name="Puiu D."/>
            <person name="Shetty J."/>
            <person name="Stajich J.E."/>
            <person name="Tripathy S."/>
            <person name="Wawra S."/>
            <person name="van West P."/>
            <person name="Whitty B.R."/>
            <person name="Coutinho P.M."/>
            <person name="Henrissat B."/>
            <person name="Martin F."/>
            <person name="Thomas P.D."/>
            <person name="Tyler B.M."/>
            <person name="De Vries R.P."/>
            <person name="Kamoun S."/>
            <person name="Yandell M."/>
            <person name="Tisserat N."/>
            <person name="Buell C.R."/>
        </authorList>
    </citation>
    <scope>NUCLEOTIDE SEQUENCE</scope>
    <source>
        <strain evidence="3">DAOM:BR144</strain>
    </source>
</reference>
<dbReference type="EMBL" id="GL376564">
    <property type="status" value="NOT_ANNOTATED_CDS"/>
    <property type="molecule type" value="Genomic_DNA"/>
</dbReference>
<dbReference type="Proteomes" id="UP000019132">
    <property type="component" value="Unassembled WGS sequence"/>
</dbReference>
<reference evidence="3" key="2">
    <citation type="submission" date="2010-04" db="EMBL/GenBank/DDBJ databases">
        <authorList>
            <person name="Buell R."/>
            <person name="Hamilton J."/>
            <person name="Hostetler J."/>
        </authorList>
    </citation>
    <scope>NUCLEOTIDE SEQUENCE [LARGE SCALE GENOMIC DNA]</scope>
    <source>
        <strain evidence="3">DAOM:BR144</strain>
    </source>
</reference>
<dbReference type="PANTHER" id="PTHR44013">
    <property type="entry name" value="ZINC-TYPE ALCOHOL DEHYDROGENASE-LIKE PROTEIN C16A3.02C"/>
    <property type="match status" value="1"/>
</dbReference>
<dbReference type="eggNOG" id="KOG1198">
    <property type="taxonomic scope" value="Eukaryota"/>
</dbReference>
<dbReference type="Gene3D" id="3.40.50.720">
    <property type="entry name" value="NAD(P)-binding Rossmann-like Domain"/>
    <property type="match status" value="1"/>
</dbReference>
<organism evidence="2 3">
    <name type="scientific">Globisporangium ultimum (strain ATCC 200006 / CBS 805.95 / DAOM BR144)</name>
    <name type="common">Pythium ultimum</name>
    <dbReference type="NCBI Taxonomy" id="431595"/>
    <lineage>
        <taxon>Eukaryota</taxon>
        <taxon>Sar</taxon>
        <taxon>Stramenopiles</taxon>
        <taxon>Oomycota</taxon>
        <taxon>Peronosporomycetes</taxon>
        <taxon>Pythiales</taxon>
        <taxon>Pythiaceae</taxon>
        <taxon>Globisporangium</taxon>
    </lineage>
</organism>
<dbReference type="Pfam" id="PF13602">
    <property type="entry name" value="ADH_zinc_N_2"/>
    <property type="match status" value="1"/>
</dbReference>
<feature type="domain" description="Enoyl reductase (ER)" evidence="1">
    <location>
        <begin position="31"/>
        <end position="336"/>
    </location>
</feature>
<dbReference type="CDD" id="cd05289">
    <property type="entry name" value="MDR_like_2"/>
    <property type="match status" value="1"/>
</dbReference>
<dbReference type="InterPro" id="IPR052733">
    <property type="entry name" value="Chloroplast_QOR"/>
</dbReference>
<dbReference type="OMA" id="TSWQALK"/>
<dbReference type="VEuPathDB" id="FungiDB:PYU1_G005058"/>
<dbReference type="InParanoid" id="K3WJC7"/>
<dbReference type="SMART" id="SM00829">
    <property type="entry name" value="PKS_ER"/>
    <property type="match status" value="1"/>
</dbReference>
<evidence type="ECO:0000259" key="1">
    <source>
        <dbReference type="SMART" id="SM00829"/>
    </source>
</evidence>
<proteinExistence type="predicted"/>
<dbReference type="Pfam" id="PF08240">
    <property type="entry name" value="ADH_N"/>
    <property type="match status" value="1"/>
</dbReference>
<dbReference type="EnsemblProtists" id="PYU1_T005069">
    <property type="protein sequence ID" value="PYU1_T005069"/>
    <property type="gene ID" value="PYU1_G005058"/>
</dbReference>
<dbReference type="SUPFAM" id="SSF51735">
    <property type="entry name" value="NAD(P)-binding Rossmann-fold domains"/>
    <property type="match status" value="1"/>
</dbReference>
<accession>K3WJC7</accession>
<protein>
    <recommendedName>
        <fullName evidence="1">Enoyl reductase (ER) domain-containing protein</fullName>
    </recommendedName>
</protein>
<dbReference type="STRING" id="431595.K3WJC7"/>
<dbReference type="GO" id="GO:0016491">
    <property type="term" value="F:oxidoreductase activity"/>
    <property type="evidence" value="ECO:0007669"/>
    <property type="project" value="InterPro"/>
</dbReference>
<keyword evidence="3" id="KW-1185">Reference proteome</keyword>
<dbReference type="HOGENOM" id="CLU_026673_3_3_1"/>
<evidence type="ECO:0000313" key="2">
    <source>
        <dbReference type="EnsemblProtists" id="PYU1_T005069"/>
    </source>
</evidence>
<dbReference type="PANTHER" id="PTHR44013:SF1">
    <property type="entry name" value="ZINC-TYPE ALCOHOL DEHYDROGENASE-LIKE PROTEIN C16A3.02C"/>
    <property type="match status" value="1"/>
</dbReference>
<name>K3WJC7_GLOUD</name>
<sequence length="346" mass="37568">MVLYLKSDSSSAPSFTVPTKFSAYEYTSYGDPLDQVKLVAGIPMPKKLKRSYVRIRVHSAALNPVDYKIAQAGFNFFPVGPSPDAPFRIGFDAAGTVVEVGGAVEGFKIGDLVYTMTPFSGFGTIAQYLDVDAKYVAPKPEILSFDQAASIPLAGLTSFQSLVSHGKIQKGSRVLILGGSGGTGTYAIQIAKALGAYVITTTSFRNAEFVKSLGADEVIDYTKEKWVDVVDAHSIDVLYDCGMEPASWNNDAQKVLKKDTGHFVTILDIPNPIESPIGTKYTRVRVQASGTDLQKLTEFVEKGQLVSSIDSVYPFGNLLDAVTKVKSGRARGKVIIHVYREREQRD</sequence>
<dbReference type="AlphaFoldDB" id="K3WJC7"/>
<dbReference type="Gene3D" id="3.90.180.10">
    <property type="entry name" value="Medium-chain alcohol dehydrogenases, catalytic domain"/>
    <property type="match status" value="1"/>
</dbReference>
<dbReference type="InterPro" id="IPR036291">
    <property type="entry name" value="NAD(P)-bd_dom_sf"/>
</dbReference>
<dbReference type="InterPro" id="IPR013154">
    <property type="entry name" value="ADH-like_N"/>
</dbReference>
<dbReference type="InterPro" id="IPR011032">
    <property type="entry name" value="GroES-like_sf"/>
</dbReference>
<evidence type="ECO:0000313" key="3">
    <source>
        <dbReference type="Proteomes" id="UP000019132"/>
    </source>
</evidence>
<dbReference type="SUPFAM" id="SSF50129">
    <property type="entry name" value="GroES-like"/>
    <property type="match status" value="1"/>
</dbReference>
<reference evidence="2" key="3">
    <citation type="submission" date="2015-02" db="UniProtKB">
        <authorList>
            <consortium name="EnsemblProtists"/>
        </authorList>
    </citation>
    <scope>IDENTIFICATION</scope>
    <source>
        <strain evidence="2">DAOM BR144</strain>
    </source>
</reference>
<dbReference type="InterPro" id="IPR020843">
    <property type="entry name" value="ER"/>
</dbReference>